<dbReference type="InterPro" id="IPR050155">
    <property type="entry name" value="HAD-like_hydrolase_sf"/>
</dbReference>
<dbReference type="InterPro" id="IPR006439">
    <property type="entry name" value="HAD-SF_hydro_IA"/>
</dbReference>
<dbReference type="RefSeq" id="WP_120102461.1">
    <property type="nucleotide sequence ID" value="NZ_QKNY01000007.1"/>
</dbReference>
<dbReference type="OrthoDB" id="115864at2157"/>
<dbReference type="PANTHER" id="PTHR43434">
    <property type="entry name" value="PHOSPHOGLYCOLATE PHOSPHATASE"/>
    <property type="match status" value="1"/>
</dbReference>
<dbReference type="EMBL" id="QKNY01000007">
    <property type="protein sequence ID" value="RJX43688.1"/>
    <property type="molecule type" value="Genomic_DNA"/>
</dbReference>
<dbReference type="AlphaFoldDB" id="A0A3A6PPX1"/>
<comment type="caution">
    <text evidence="2">The sequence shown here is derived from an EMBL/GenBank/DDBJ whole genome shotgun (WGS) entry which is preliminary data.</text>
</comment>
<name>A0A3A6PPX1_9EURY</name>
<dbReference type="NCBIfam" id="TIGR01549">
    <property type="entry name" value="HAD-SF-IA-v1"/>
    <property type="match status" value="1"/>
</dbReference>
<reference evidence="2 3" key="1">
    <citation type="submission" date="2018-06" db="EMBL/GenBank/DDBJ databases">
        <title>Halonotius sp. F13-13 a new haloarchaeeon isolated from a solar saltern from Isla Cristina, Huelva, Spain.</title>
        <authorList>
            <person name="Duran-Viseras A."/>
            <person name="Sanchez-Porro C."/>
            <person name="Ventosa A."/>
        </authorList>
    </citation>
    <scope>NUCLEOTIDE SEQUENCE [LARGE SCALE GENOMIC DNA]</scope>
    <source>
        <strain evidence="2 3">F13-13</strain>
    </source>
</reference>
<dbReference type="Pfam" id="PF00702">
    <property type="entry name" value="Hydrolase"/>
    <property type="match status" value="1"/>
</dbReference>
<sequence>MTDGDQLLLFDMDGVILEGHGTDPAVHDDALDEAIAEAGLGVDDDTRSLLAGYKYDTEFVRGCERLGIDPVAFYRRRERHSASHTIDRLAAGDRTLYPDSDALDGFTDDYTLGLISNNYDAVVEFVVDHYDLDGFAYARGREPGVGGFYRRKPNPHYLLAGREALGGTDGVYVGDRATDVMAARRAGLDAIFIRRPHNGDVSLPVEPRATIDSLTALGEHL</sequence>
<dbReference type="GO" id="GO:0008967">
    <property type="term" value="F:phosphoglycolate phosphatase activity"/>
    <property type="evidence" value="ECO:0007669"/>
    <property type="project" value="TreeGrafter"/>
</dbReference>
<keyword evidence="3" id="KW-1185">Reference proteome</keyword>
<keyword evidence="2" id="KW-0378">Hydrolase</keyword>
<evidence type="ECO:0000313" key="2">
    <source>
        <dbReference type="EMBL" id="RJX43688.1"/>
    </source>
</evidence>
<dbReference type="Gene3D" id="3.40.50.1000">
    <property type="entry name" value="HAD superfamily/HAD-like"/>
    <property type="match status" value="1"/>
</dbReference>
<protein>
    <submittedName>
        <fullName evidence="2">HAD family hydrolase</fullName>
    </submittedName>
</protein>
<accession>A0A3A6PPX1</accession>
<dbReference type="PANTHER" id="PTHR43434:SF1">
    <property type="entry name" value="PHOSPHOGLYCOLATE PHOSPHATASE"/>
    <property type="match status" value="1"/>
</dbReference>
<dbReference type="InterPro" id="IPR023214">
    <property type="entry name" value="HAD_sf"/>
</dbReference>
<comment type="similarity">
    <text evidence="1">Belongs to the HAD-like hydrolase superfamily.</text>
</comment>
<organism evidence="2 3">
    <name type="scientific">Halonotius aquaticus</name>
    <dbReference type="NCBI Taxonomy" id="2216978"/>
    <lineage>
        <taxon>Archaea</taxon>
        <taxon>Methanobacteriati</taxon>
        <taxon>Methanobacteriota</taxon>
        <taxon>Stenosarchaea group</taxon>
        <taxon>Halobacteria</taxon>
        <taxon>Halobacteriales</taxon>
        <taxon>Haloferacaceae</taxon>
        <taxon>Halonotius</taxon>
    </lineage>
</organism>
<dbReference type="GO" id="GO:0006281">
    <property type="term" value="P:DNA repair"/>
    <property type="evidence" value="ECO:0007669"/>
    <property type="project" value="TreeGrafter"/>
</dbReference>
<gene>
    <name evidence="2" type="ORF">DM826_05400</name>
</gene>
<proteinExistence type="inferred from homology"/>
<evidence type="ECO:0000313" key="3">
    <source>
        <dbReference type="Proteomes" id="UP000276588"/>
    </source>
</evidence>
<dbReference type="SUPFAM" id="SSF56784">
    <property type="entry name" value="HAD-like"/>
    <property type="match status" value="1"/>
</dbReference>
<dbReference type="InterPro" id="IPR036412">
    <property type="entry name" value="HAD-like_sf"/>
</dbReference>
<dbReference type="Proteomes" id="UP000276588">
    <property type="component" value="Unassembled WGS sequence"/>
</dbReference>
<evidence type="ECO:0000256" key="1">
    <source>
        <dbReference type="ARBA" id="ARBA00007958"/>
    </source>
</evidence>